<dbReference type="OrthoDB" id="3237509at2"/>
<feature type="domain" description="HTH marR-type" evidence="4">
    <location>
        <begin position="10"/>
        <end position="151"/>
    </location>
</feature>
<keyword evidence="2" id="KW-0238">DNA-binding</keyword>
<dbReference type="EMBL" id="NKYE01000010">
    <property type="protein sequence ID" value="OZM72007.1"/>
    <property type="molecule type" value="Genomic_DNA"/>
</dbReference>
<comment type="caution">
    <text evidence="5">The sequence shown here is derived from an EMBL/GenBank/DDBJ whole genome shotgun (WGS) entry which is preliminary data.</text>
</comment>
<organism evidence="5 6">
    <name type="scientific">Amycolatopsis antarctica</name>
    <dbReference type="NCBI Taxonomy" id="1854586"/>
    <lineage>
        <taxon>Bacteria</taxon>
        <taxon>Bacillati</taxon>
        <taxon>Actinomycetota</taxon>
        <taxon>Actinomycetes</taxon>
        <taxon>Pseudonocardiales</taxon>
        <taxon>Pseudonocardiaceae</taxon>
        <taxon>Amycolatopsis</taxon>
    </lineage>
</organism>
<dbReference type="Pfam" id="PF12802">
    <property type="entry name" value="MarR_2"/>
    <property type="match status" value="1"/>
</dbReference>
<evidence type="ECO:0000256" key="3">
    <source>
        <dbReference type="ARBA" id="ARBA00023163"/>
    </source>
</evidence>
<dbReference type="PROSITE" id="PS50995">
    <property type="entry name" value="HTH_MARR_2"/>
    <property type="match status" value="1"/>
</dbReference>
<keyword evidence="3" id="KW-0804">Transcription</keyword>
<evidence type="ECO:0000313" key="6">
    <source>
        <dbReference type="Proteomes" id="UP000242444"/>
    </source>
</evidence>
<dbReference type="GO" id="GO:0003700">
    <property type="term" value="F:DNA-binding transcription factor activity"/>
    <property type="evidence" value="ECO:0007669"/>
    <property type="project" value="InterPro"/>
</dbReference>
<dbReference type="InterPro" id="IPR000835">
    <property type="entry name" value="HTH_MarR-typ"/>
</dbReference>
<reference evidence="5 6" key="1">
    <citation type="submission" date="2017-07" db="EMBL/GenBank/DDBJ databases">
        <title>Amycolatopsis antarcticus sp. nov., isolated from the surface of an Antarcticus brown macroalga.</title>
        <authorList>
            <person name="Wang J."/>
            <person name="Leiva S."/>
            <person name="Huang J."/>
            <person name="Huang Y."/>
        </authorList>
    </citation>
    <scope>NUCLEOTIDE SEQUENCE [LARGE SCALE GENOMIC DNA]</scope>
    <source>
        <strain evidence="5 6">AU-G6</strain>
    </source>
</reference>
<name>A0A263D308_9PSEU</name>
<evidence type="ECO:0000313" key="5">
    <source>
        <dbReference type="EMBL" id="OZM72007.1"/>
    </source>
</evidence>
<keyword evidence="1" id="KW-0805">Transcription regulation</keyword>
<dbReference type="InterPro" id="IPR036388">
    <property type="entry name" value="WH-like_DNA-bd_sf"/>
</dbReference>
<dbReference type="PRINTS" id="PR00598">
    <property type="entry name" value="HTHMARR"/>
</dbReference>
<proteinExistence type="predicted"/>
<dbReference type="InterPro" id="IPR036390">
    <property type="entry name" value="WH_DNA-bd_sf"/>
</dbReference>
<evidence type="ECO:0000256" key="1">
    <source>
        <dbReference type="ARBA" id="ARBA00023015"/>
    </source>
</evidence>
<evidence type="ECO:0000256" key="2">
    <source>
        <dbReference type="ARBA" id="ARBA00023125"/>
    </source>
</evidence>
<sequence length="156" mass="16512">MAAEWAALAPSLDVRALHVVGRVLRYAEHSRQAIVAALRPLGLSYGDFDVLNSLRRRAVPGGVNPTELTRSSLVTSGAMTARLDRLAAAGLVERGQDDRDRRAVLVRLTTAGEELATAALDAVLAADERLLAPLDEAGRDQLGALLRTVLAPLDGA</sequence>
<gene>
    <name evidence="5" type="ORF">CFN78_17895</name>
</gene>
<dbReference type="SUPFAM" id="SSF46785">
    <property type="entry name" value="Winged helix' DNA-binding domain"/>
    <property type="match status" value="1"/>
</dbReference>
<evidence type="ECO:0000259" key="4">
    <source>
        <dbReference type="PROSITE" id="PS50995"/>
    </source>
</evidence>
<dbReference type="PANTHER" id="PTHR42756:SF1">
    <property type="entry name" value="TRANSCRIPTIONAL REPRESSOR OF EMRAB OPERON"/>
    <property type="match status" value="1"/>
</dbReference>
<protein>
    <submittedName>
        <fullName evidence="5">MarR family transcriptional regulator</fullName>
    </submittedName>
</protein>
<dbReference type="FunCoup" id="A0A263D308">
    <property type="interactions" value="2"/>
</dbReference>
<dbReference type="GO" id="GO:0003677">
    <property type="term" value="F:DNA binding"/>
    <property type="evidence" value="ECO:0007669"/>
    <property type="project" value="UniProtKB-KW"/>
</dbReference>
<dbReference type="Gene3D" id="1.10.10.10">
    <property type="entry name" value="Winged helix-like DNA-binding domain superfamily/Winged helix DNA-binding domain"/>
    <property type="match status" value="1"/>
</dbReference>
<keyword evidence="6" id="KW-1185">Reference proteome</keyword>
<dbReference type="AlphaFoldDB" id="A0A263D308"/>
<accession>A0A263D308</accession>
<dbReference type="SMART" id="SM00347">
    <property type="entry name" value="HTH_MARR"/>
    <property type="match status" value="1"/>
</dbReference>
<dbReference type="Proteomes" id="UP000242444">
    <property type="component" value="Unassembled WGS sequence"/>
</dbReference>
<dbReference type="InParanoid" id="A0A263D308"/>
<dbReference type="PANTHER" id="PTHR42756">
    <property type="entry name" value="TRANSCRIPTIONAL REGULATOR, MARR"/>
    <property type="match status" value="1"/>
</dbReference>